<feature type="repeat" description="WD" evidence="5">
    <location>
        <begin position="553"/>
        <end position="594"/>
    </location>
</feature>
<evidence type="ECO:0000256" key="5">
    <source>
        <dbReference type="PROSITE-ProRule" id="PRU00221"/>
    </source>
</evidence>
<dbReference type="GO" id="GO:0000472">
    <property type="term" value="P:endonucleolytic cleavage to generate mature 5'-end of SSU-rRNA from (SSU-rRNA, 5.8S rRNA, LSU-rRNA)"/>
    <property type="evidence" value="ECO:0007669"/>
    <property type="project" value="TreeGrafter"/>
</dbReference>
<organism evidence="7 8">
    <name type="scientific">Lasius niger</name>
    <name type="common">Black garden ant</name>
    <dbReference type="NCBI Taxonomy" id="67767"/>
    <lineage>
        <taxon>Eukaryota</taxon>
        <taxon>Metazoa</taxon>
        <taxon>Ecdysozoa</taxon>
        <taxon>Arthropoda</taxon>
        <taxon>Hexapoda</taxon>
        <taxon>Insecta</taxon>
        <taxon>Pterygota</taxon>
        <taxon>Neoptera</taxon>
        <taxon>Endopterygota</taxon>
        <taxon>Hymenoptera</taxon>
        <taxon>Apocrita</taxon>
        <taxon>Aculeata</taxon>
        <taxon>Formicoidea</taxon>
        <taxon>Formicidae</taxon>
        <taxon>Formicinae</taxon>
        <taxon>Lasius</taxon>
        <taxon>Lasius</taxon>
    </lineage>
</organism>
<evidence type="ECO:0000313" key="8">
    <source>
        <dbReference type="Proteomes" id="UP000036403"/>
    </source>
</evidence>
<evidence type="ECO:0000256" key="1">
    <source>
        <dbReference type="ARBA" id="ARBA00004604"/>
    </source>
</evidence>
<dbReference type="InterPro" id="IPR020472">
    <property type="entry name" value="WD40_PAC1"/>
</dbReference>
<dbReference type="GO" id="GO:0032040">
    <property type="term" value="C:small-subunit processome"/>
    <property type="evidence" value="ECO:0007669"/>
    <property type="project" value="InterPro"/>
</dbReference>
<keyword evidence="2 5" id="KW-0853">WD repeat</keyword>
<dbReference type="EMBL" id="LBMM01002088">
    <property type="protein sequence ID" value="KMQ95285.1"/>
    <property type="molecule type" value="Genomic_DNA"/>
</dbReference>
<dbReference type="PANTHER" id="PTHR19854">
    <property type="entry name" value="TRANSDUCIN BETA-LIKE 3"/>
    <property type="match status" value="1"/>
</dbReference>
<dbReference type="InterPro" id="IPR013934">
    <property type="entry name" value="Utp13_C"/>
</dbReference>
<keyword evidence="4" id="KW-0539">Nucleus</keyword>
<feature type="repeat" description="WD" evidence="5">
    <location>
        <begin position="511"/>
        <end position="552"/>
    </location>
</feature>
<protein>
    <submittedName>
        <fullName evidence="7">Transducin beta-like protein 3-like protein</fullName>
    </submittedName>
</protein>
<feature type="repeat" description="WD" evidence="5">
    <location>
        <begin position="637"/>
        <end position="668"/>
    </location>
</feature>
<dbReference type="Gene3D" id="2.130.10.10">
    <property type="entry name" value="YVTN repeat-like/Quinoprotein amine dehydrogenase"/>
    <property type="match status" value="5"/>
</dbReference>
<dbReference type="GO" id="GO:0034511">
    <property type="term" value="F:U3 snoRNA binding"/>
    <property type="evidence" value="ECO:0007669"/>
    <property type="project" value="TreeGrafter"/>
</dbReference>
<dbReference type="SUPFAM" id="SSF50960">
    <property type="entry name" value="TolB, C-terminal domain"/>
    <property type="match status" value="1"/>
</dbReference>
<dbReference type="GO" id="GO:0000480">
    <property type="term" value="P:endonucleolytic cleavage in 5'-ETS of tricistronic rRNA transcript (SSU-rRNA, 5.8S rRNA, LSU-rRNA)"/>
    <property type="evidence" value="ECO:0007669"/>
    <property type="project" value="TreeGrafter"/>
</dbReference>
<reference evidence="7 8" key="1">
    <citation type="submission" date="2015-04" db="EMBL/GenBank/DDBJ databases">
        <title>Lasius niger genome sequencing.</title>
        <authorList>
            <person name="Konorov E.A."/>
            <person name="Nikitin M.A."/>
            <person name="Kirill M.V."/>
            <person name="Chang P."/>
        </authorList>
    </citation>
    <scope>NUCLEOTIDE SEQUENCE [LARGE SCALE GENOMIC DNA]</scope>
    <source>
        <tissue evidence="7">Whole</tissue>
    </source>
</reference>
<keyword evidence="8" id="KW-1185">Reference proteome</keyword>
<keyword evidence="3" id="KW-0677">Repeat</keyword>
<name>A0A0J7NS58_LASNI</name>
<dbReference type="PANTHER" id="PTHR19854:SF15">
    <property type="entry name" value="TRANSDUCIN BETA-LIKE PROTEIN 3"/>
    <property type="match status" value="1"/>
</dbReference>
<dbReference type="InterPro" id="IPR036322">
    <property type="entry name" value="WD40_repeat_dom_sf"/>
</dbReference>
<accession>A0A0J7NS58</accession>
<dbReference type="Pfam" id="PF08625">
    <property type="entry name" value="Utp13"/>
    <property type="match status" value="1"/>
</dbReference>
<dbReference type="InterPro" id="IPR001680">
    <property type="entry name" value="WD40_rpt"/>
</dbReference>
<dbReference type="CDD" id="cd00200">
    <property type="entry name" value="WD40"/>
    <property type="match status" value="2"/>
</dbReference>
<dbReference type="GO" id="GO:0016020">
    <property type="term" value="C:membrane"/>
    <property type="evidence" value="ECO:0007669"/>
    <property type="project" value="InterPro"/>
</dbReference>
<dbReference type="GO" id="GO:0030686">
    <property type="term" value="C:90S preribosome"/>
    <property type="evidence" value="ECO:0007669"/>
    <property type="project" value="TreeGrafter"/>
</dbReference>
<feature type="repeat" description="WD" evidence="5">
    <location>
        <begin position="178"/>
        <end position="221"/>
    </location>
</feature>
<dbReference type="Proteomes" id="UP000036403">
    <property type="component" value="Unassembled WGS sequence"/>
</dbReference>
<feature type="repeat" description="WD" evidence="5">
    <location>
        <begin position="595"/>
        <end position="636"/>
    </location>
</feature>
<evidence type="ECO:0000256" key="2">
    <source>
        <dbReference type="ARBA" id="ARBA00022574"/>
    </source>
</evidence>
<dbReference type="OrthoDB" id="5414888at2759"/>
<dbReference type="PRINTS" id="PR00320">
    <property type="entry name" value="GPROTEINBRPT"/>
</dbReference>
<dbReference type="SMART" id="SM00320">
    <property type="entry name" value="WD40"/>
    <property type="match status" value="11"/>
</dbReference>
<comment type="subcellular location">
    <subcellularLocation>
        <location evidence="1">Nucleus</location>
        <location evidence="1">Nucleolus</location>
    </subcellularLocation>
</comment>
<feature type="repeat" description="WD" evidence="5">
    <location>
        <begin position="222"/>
        <end position="263"/>
    </location>
</feature>
<dbReference type="InterPro" id="IPR036734">
    <property type="entry name" value="Neur_chan_lig-bd_sf"/>
</dbReference>
<sequence>MSENSRNSPCDIQSIVHSRDATRFLYIYVYVLFDNDCYIYRFEVECKHGAFYTGGDVQWSADAEYLFCQKGGTVSILSVSKSSVISSLGEIGADQQEDTINCFALGDNDMSIFTHHKSGLFKLWDWKANKLTKLWKSIHKGPVTRITLSSNNALMASGGSDSSVRLWNLQHHACTHNFKGLQGVISVLEFHPDITKQLLFGAGDDTKIHGWDINTGQEKVTLSGHFSKVTSLSFHENGNYLVSSGRDRVLILWDISSGTSIRVLPVYEGIEGAFIILPKSLPAFIKSRKSDNIYIASAGEKGIVKIWEMKAGKLIYTQDDSLVSPAKEEGSLSITDLLYNSTHNVFAVVSVDHNIIIHSLESFECKKQLVGYSDEILDVAYLGANDSHIALATNSCDIKLYDVASMNCQLLCGHSDSVLALATTPANVNLLISSSKDNSVRVWLFDKETTRMSCIGHAVRHTASISSVAISQTSTKFFSTVAQDSCLKLWELSNNLESHKQDLSLSTSHTVLAHQKEMNCVTISPNDKLIATASQDKTAKLWSAENLQLLGVFYGHRRGVWCVRFSPVDQVLLTTSADCTMKLWSLTELNCLKTFEGHESSVLRGEFLSHGMQLITSGGDGLLKLWNIKTSECVSTLDQHESHVWTLVVAKDEKHIISGGSDSLLVIWRDVTEERRAQAAQEQERLVFEEQKLANLLKAEELQAALRLALKMERPLQVLKIIEALLQKRNNELVEIIRELKPARKEALLRCAISWNTNSRNSHAAQQFDVHLMLQFRYLDKRLKFSDIAPYMTQIYGGQNAHALIWTPTVYVANERTSAVMGSGVKDLLISISPYGMVILNTRYSDDI</sequence>
<comment type="caution">
    <text evidence="7">The sequence shown here is derived from an EMBL/GenBank/DDBJ whole genome shotgun (WGS) entry which is preliminary data.</text>
</comment>
<dbReference type="PaxDb" id="67767-A0A0J7NS58"/>
<feature type="repeat" description="WD" evidence="5">
    <location>
        <begin position="411"/>
        <end position="443"/>
    </location>
</feature>
<feature type="domain" description="U3 small nucleolar RNA-associated protein 13 C-terminal" evidence="6">
    <location>
        <begin position="690"/>
        <end position="795"/>
    </location>
</feature>
<feature type="repeat" description="WD" evidence="5">
    <location>
        <begin position="136"/>
        <end position="177"/>
    </location>
</feature>
<dbReference type="Gene3D" id="2.70.170.10">
    <property type="entry name" value="Neurotransmitter-gated ion-channel ligand-binding domain"/>
    <property type="match status" value="1"/>
</dbReference>
<dbReference type="AlphaFoldDB" id="A0A0J7NS58"/>
<dbReference type="PROSITE" id="PS00678">
    <property type="entry name" value="WD_REPEATS_1"/>
    <property type="match status" value="4"/>
</dbReference>
<dbReference type="Pfam" id="PF00400">
    <property type="entry name" value="WD40"/>
    <property type="match status" value="8"/>
</dbReference>
<dbReference type="SUPFAM" id="SSF50978">
    <property type="entry name" value="WD40 repeat-like"/>
    <property type="match status" value="2"/>
</dbReference>
<dbReference type="GO" id="GO:0005230">
    <property type="term" value="F:extracellular ligand-gated monoatomic ion channel activity"/>
    <property type="evidence" value="ECO:0007669"/>
    <property type="project" value="InterPro"/>
</dbReference>
<dbReference type="InterPro" id="IPR019775">
    <property type="entry name" value="WD40_repeat_CS"/>
</dbReference>
<proteinExistence type="predicted"/>
<evidence type="ECO:0000313" key="7">
    <source>
        <dbReference type="EMBL" id="KMQ95285.1"/>
    </source>
</evidence>
<gene>
    <name evidence="7" type="ORF">RF55_4509</name>
</gene>
<evidence type="ECO:0000259" key="6">
    <source>
        <dbReference type="Pfam" id="PF08625"/>
    </source>
</evidence>
<dbReference type="InterPro" id="IPR015943">
    <property type="entry name" value="WD40/YVTN_repeat-like_dom_sf"/>
</dbReference>
<dbReference type="STRING" id="67767.A0A0J7NS58"/>
<feature type="repeat" description="WD" evidence="5">
    <location>
        <begin position="458"/>
        <end position="500"/>
    </location>
</feature>
<dbReference type="PROSITE" id="PS50294">
    <property type="entry name" value="WD_REPEATS_REGION"/>
    <property type="match status" value="7"/>
</dbReference>
<evidence type="ECO:0000256" key="4">
    <source>
        <dbReference type="ARBA" id="ARBA00023242"/>
    </source>
</evidence>
<evidence type="ECO:0000256" key="3">
    <source>
        <dbReference type="ARBA" id="ARBA00022737"/>
    </source>
</evidence>
<dbReference type="PROSITE" id="PS50082">
    <property type="entry name" value="WD_REPEATS_2"/>
    <property type="match status" value="9"/>
</dbReference>